<name>A0AA40AY66_9PEZI</name>
<gene>
    <name evidence="1" type="ORF">B0H67DRAFT_679806</name>
</gene>
<evidence type="ECO:0000313" key="1">
    <source>
        <dbReference type="EMBL" id="KAK0724096.1"/>
    </source>
</evidence>
<dbReference type="EMBL" id="JAUKUA010000002">
    <property type="protein sequence ID" value="KAK0724096.1"/>
    <property type="molecule type" value="Genomic_DNA"/>
</dbReference>
<organism evidence="1 2">
    <name type="scientific">Lasiosphaeris hirsuta</name>
    <dbReference type="NCBI Taxonomy" id="260670"/>
    <lineage>
        <taxon>Eukaryota</taxon>
        <taxon>Fungi</taxon>
        <taxon>Dikarya</taxon>
        <taxon>Ascomycota</taxon>
        <taxon>Pezizomycotina</taxon>
        <taxon>Sordariomycetes</taxon>
        <taxon>Sordariomycetidae</taxon>
        <taxon>Sordariales</taxon>
        <taxon>Lasiosphaeriaceae</taxon>
        <taxon>Lasiosphaeris</taxon>
    </lineage>
</organism>
<dbReference type="Proteomes" id="UP001172102">
    <property type="component" value="Unassembled WGS sequence"/>
</dbReference>
<proteinExistence type="predicted"/>
<dbReference type="AlphaFoldDB" id="A0AA40AY66"/>
<accession>A0AA40AY66</accession>
<evidence type="ECO:0000313" key="2">
    <source>
        <dbReference type="Proteomes" id="UP001172102"/>
    </source>
</evidence>
<comment type="caution">
    <text evidence="1">The sequence shown here is derived from an EMBL/GenBank/DDBJ whole genome shotgun (WGS) entry which is preliminary data.</text>
</comment>
<protein>
    <submittedName>
        <fullName evidence="1">Uncharacterized protein</fullName>
    </submittedName>
</protein>
<sequence>MCVFLPKRVALPNGASAVVTRRPSRGSARARRRAPVQTDRVCSVSSKRAATRSPNRTVVVHHSTGAPHFSSHRHDQYFQRGWGWASGACACRACWTWSLARAHRQRFTVLLVHGRQFYGILYPRVPVAREYYRHGTDTQHVRRTKVASCTRGR</sequence>
<reference evidence="1" key="1">
    <citation type="submission" date="2023-06" db="EMBL/GenBank/DDBJ databases">
        <title>Genome-scale phylogeny and comparative genomics of the fungal order Sordariales.</title>
        <authorList>
            <consortium name="Lawrence Berkeley National Laboratory"/>
            <person name="Hensen N."/>
            <person name="Bonometti L."/>
            <person name="Westerberg I."/>
            <person name="Brannstrom I.O."/>
            <person name="Guillou S."/>
            <person name="Cros-Aarteil S."/>
            <person name="Calhoun S."/>
            <person name="Haridas S."/>
            <person name="Kuo A."/>
            <person name="Mondo S."/>
            <person name="Pangilinan J."/>
            <person name="Riley R."/>
            <person name="Labutti K."/>
            <person name="Andreopoulos B."/>
            <person name="Lipzen A."/>
            <person name="Chen C."/>
            <person name="Yanf M."/>
            <person name="Daum C."/>
            <person name="Ng V."/>
            <person name="Clum A."/>
            <person name="Steindorff A."/>
            <person name="Ohm R."/>
            <person name="Martin F."/>
            <person name="Silar P."/>
            <person name="Natvig D."/>
            <person name="Lalanne C."/>
            <person name="Gautier V."/>
            <person name="Ament-Velasquez S.L."/>
            <person name="Kruys A."/>
            <person name="Hutchinson M.I."/>
            <person name="Powell A.J."/>
            <person name="Barry K."/>
            <person name="Miller A.N."/>
            <person name="Grigoriev I.V."/>
            <person name="Debuchy R."/>
            <person name="Gladieux P."/>
            <person name="Thoren M.H."/>
            <person name="Johannesson H."/>
        </authorList>
    </citation>
    <scope>NUCLEOTIDE SEQUENCE</scope>
    <source>
        <strain evidence="1">SMH4607-1</strain>
    </source>
</reference>
<keyword evidence="2" id="KW-1185">Reference proteome</keyword>